<sequence length="145" mass="15994">MEEHRKWAEVQQESRLVKTPFRLVPRFSVPYTDNTDLVDLAADVFGHVKAQEGINYGLGSFPDVKVKDVFVREGTPDNPIVIRIHQPNPMLDAVRAVGSFFKHENKGASATITADFSPKCLSEPSSSSSSSAEVHSPSKDAGRKR</sequence>
<proteinExistence type="predicted"/>
<accession>A0A0G4ELI8</accession>
<dbReference type="VEuPathDB" id="CryptoDB:Vbra_7887"/>
<protein>
    <submittedName>
        <fullName evidence="2">Uncharacterized protein</fullName>
    </submittedName>
</protein>
<dbReference type="InParanoid" id="A0A0G4ELI8"/>
<reference evidence="2 3" key="1">
    <citation type="submission" date="2014-11" db="EMBL/GenBank/DDBJ databases">
        <authorList>
            <person name="Zhu J."/>
            <person name="Qi W."/>
            <person name="Song R."/>
        </authorList>
    </citation>
    <scope>NUCLEOTIDE SEQUENCE [LARGE SCALE GENOMIC DNA]</scope>
</reference>
<dbReference type="PhylomeDB" id="A0A0G4ELI8"/>
<dbReference type="AlphaFoldDB" id="A0A0G4ELI8"/>
<gene>
    <name evidence="2" type="ORF">Vbra_7887</name>
</gene>
<name>A0A0G4ELI8_VITBC</name>
<feature type="region of interest" description="Disordered" evidence="1">
    <location>
        <begin position="113"/>
        <end position="145"/>
    </location>
</feature>
<feature type="compositionally biased region" description="Low complexity" evidence="1">
    <location>
        <begin position="122"/>
        <end position="135"/>
    </location>
</feature>
<evidence type="ECO:0000313" key="3">
    <source>
        <dbReference type="Proteomes" id="UP000041254"/>
    </source>
</evidence>
<keyword evidence="3" id="KW-1185">Reference proteome</keyword>
<dbReference type="EMBL" id="CDMY01000267">
    <property type="protein sequence ID" value="CEL98283.1"/>
    <property type="molecule type" value="Genomic_DNA"/>
</dbReference>
<evidence type="ECO:0000256" key="1">
    <source>
        <dbReference type="SAM" id="MobiDB-lite"/>
    </source>
</evidence>
<organism evidence="2 3">
    <name type="scientific">Vitrella brassicaformis (strain CCMP3155)</name>
    <dbReference type="NCBI Taxonomy" id="1169540"/>
    <lineage>
        <taxon>Eukaryota</taxon>
        <taxon>Sar</taxon>
        <taxon>Alveolata</taxon>
        <taxon>Colpodellida</taxon>
        <taxon>Vitrellaceae</taxon>
        <taxon>Vitrella</taxon>
    </lineage>
</organism>
<feature type="compositionally biased region" description="Basic and acidic residues" evidence="1">
    <location>
        <begin position="136"/>
        <end position="145"/>
    </location>
</feature>
<evidence type="ECO:0000313" key="2">
    <source>
        <dbReference type="EMBL" id="CEL98283.1"/>
    </source>
</evidence>
<dbReference type="Proteomes" id="UP000041254">
    <property type="component" value="Unassembled WGS sequence"/>
</dbReference>